<comment type="subcellular location">
    <subcellularLocation>
        <location evidence="1">Cell membrane</location>
        <topology evidence="1">Multi-pass membrane protein</topology>
    </subcellularLocation>
</comment>
<evidence type="ECO:0000313" key="10">
    <source>
        <dbReference type="EMBL" id="QAR31849.1"/>
    </source>
</evidence>
<dbReference type="PANTHER" id="PTHR33908">
    <property type="entry name" value="MANNOSYLTRANSFERASE YKCB-RELATED"/>
    <property type="match status" value="1"/>
</dbReference>
<dbReference type="AlphaFoldDB" id="A0A3R5XV26"/>
<name>A0A3R5XV26_9BACT</name>
<keyword evidence="7 8" id="KW-0472">Membrane</keyword>
<organism evidence="10 11">
    <name type="scientific">Geovibrio thiophilus</name>
    <dbReference type="NCBI Taxonomy" id="139438"/>
    <lineage>
        <taxon>Bacteria</taxon>
        <taxon>Pseudomonadati</taxon>
        <taxon>Deferribacterota</taxon>
        <taxon>Deferribacteres</taxon>
        <taxon>Deferribacterales</taxon>
        <taxon>Geovibrionaceae</taxon>
        <taxon>Geovibrio</taxon>
    </lineage>
</organism>
<evidence type="ECO:0000256" key="1">
    <source>
        <dbReference type="ARBA" id="ARBA00004651"/>
    </source>
</evidence>
<dbReference type="GO" id="GO:0010041">
    <property type="term" value="P:response to iron(III) ion"/>
    <property type="evidence" value="ECO:0007669"/>
    <property type="project" value="TreeGrafter"/>
</dbReference>
<feature type="domain" description="Glycosyltransferase RgtA/B/C/D-like" evidence="9">
    <location>
        <begin position="60"/>
        <end position="220"/>
    </location>
</feature>
<evidence type="ECO:0000256" key="2">
    <source>
        <dbReference type="ARBA" id="ARBA00022475"/>
    </source>
</evidence>
<feature type="transmembrane region" description="Helical" evidence="8">
    <location>
        <begin position="405"/>
        <end position="425"/>
    </location>
</feature>
<dbReference type="InterPro" id="IPR038731">
    <property type="entry name" value="RgtA/B/C-like"/>
</dbReference>
<sequence>MKGVLKYLLLCLLVFFSFFYGTASNPLFDTSEGTFAQGSAAMAQGGDMLTPYLDGRPDFDNPPLIYWLQAASVKLLGAEELAFRLPSLLAACAWILLILFFVRNTRNEEMAFNSAFIASSSVIVSVFSKLAVADVLLNLFLAGSMFSAYKYFETGRKKYVYLAFAAAGLGAMTKGPVAALVPFAVSGLFFLSAGRMKEWLRAAFSPLGIGIMLIIALPWYVVEYMEYGDVFVSGFLAKNNPGRFGGAAQGGGFAYYIPLLLAGLLPGTSLLFSVLKRLRPLWNDFFSRYMMIWFFFVFIFFALSGTKLPHLILSGMTPLFILCAYVFNNHRKKILFALPIFAYFIFLLSLPFIIPSVAAKTGSLTAAEMLLETGRRLDMTYTVPVGAMLAVAVVMSLIRTLSYRTFIAVLAFFTVISLNVLYIPLVADIKQAPVREAALYTAGKNIKVNVWTQRVPSFNVYYGKNADKNLPADGGFVFVDSDKTGKINRPYVTIKEWAGYRLIQVAEEK</sequence>
<evidence type="ECO:0000313" key="11">
    <source>
        <dbReference type="Proteomes" id="UP000287502"/>
    </source>
</evidence>
<evidence type="ECO:0000256" key="6">
    <source>
        <dbReference type="ARBA" id="ARBA00022989"/>
    </source>
</evidence>
<feature type="transmembrane region" description="Helical" evidence="8">
    <location>
        <begin position="253"/>
        <end position="274"/>
    </location>
</feature>
<keyword evidence="3" id="KW-0328">Glycosyltransferase</keyword>
<gene>
    <name evidence="10" type="ORF">EP073_00045</name>
</gene>
<feature type="transmembrane region" description="Helical" evidence="8">
    <location>
        <begin position="379"/>
        <end position="398"/>
    </location>
</feature>
<dbReference type="EMBL" id="CP035108">
    <property type="protein sequence ID" value="QAR31849.1"/>
    <property type="molecule type" value="Genomic_DNA"/>
</dbReference>
<keyword evidence="4 10" id="KW-0808">Transferase</keyword>
<keyword evidence="5 8" id="KW-0812">Transmembrane</keyword>
<evidence type="ECO:0000259" key="9">
    <source>
        <dbReference type="Pfam" id="PF13231"/>
    </source>
</evidence>
<dbReference type="PANTHER" id="PTHR33908:SF3">
    <property type="entry name" value="UNDECAPRENYL PHOSPHATE-ALPHA-4-AMINO-4-DEOXY-L-ARABINOSE ARABINOSYL TRANSFERASE"/>
    <property type="match status" value="1"/>
</dbReference>
<keyword evidence="2" id="KW-1003">Cell membrane</keyword>
<dbReference type="GO" id="GO:0005886">
    <property type="term" value="C:plasma membrane"/>
    <property type="evidence" value="ECO:0007669"/>
    <property type="project" value="UniProtKB-SubCell"/>
</dbReference>
<accession>A0A3R5XV26</accession>
<feature type="transmembrane region" description="Helical" evidence="8">
    <location>
        <begin position="310"/>
        <end position="327"/>
    </location>
</feature>
<feature type="transmembrane region" description="Helical" evidence="8">
    <location>
        <begin position="286"/>
        <end position="304"/>
    </location>
</feature>
<dbReference type="OrthoDB" id="9792789at2"/>
<proteinExistence type="predicted"/>
<evidence type="ECO:0000256" key="7">
    <source>
        <dbReference type="ARBA" id="ARBA00023136"/>
    </source>
</evidence>
<evidence type="ECO:0000256" key="3">
    <source>
        <dbReference type="ARBA" id="ARBA00022676"/>
    </source>
</evidence>
<feature type="transmembrane region" description="Helical" evidence="8">
    <location>
        <begin position="81"/>
        <end position="102"/>
    </location>
</feature>
<feature type="transmembrane region" description="Helical" evidence="8">
    <location>
        <begin position="334"/>
        <end position="359"/>
    </location>
</feature>
<evidence type="ECO:0000256" key="8">
    <source>
        <dbReference type="SAM" id="Phobius"/>
    </source>
</evidence>
<dbReference type="GO" id="GO:0009103">
    <property type="term" value="P:lipopolysaccharide biosynthetic process"/>
    <property type="evidence" value="ECO:0007669"/>
    <property type="project" value="UniProtKB-ARBA"/>
</dbReference>
<dbReference type="GO" id="GO:0016763">
    <property type="term" value="F:pentosyltransferase activity"/>
    <property type="evidence" value="ECO:0007669"/>
    <property type="project" value="TreeGrafter"/>
</dbReference>
<keyword evidence="6 8" id="KW-1133">Transmembrane helix</keyword>
<reference evidence="10 11" key="1">
    <citation type="submission" date="2019-01" db="EMBL/GenBank/DDBJ databases">
        <title>Geovibrio thiophilus DSM 11263, complete genome.</title>
        <authorList>
            <person name="Spring S."/>
            <person name="Bunk B."/>
            <person name="Sproer C."/>
        </authorList>
    </citation>
    <scope>NUCLEOTIDE SEQUENCE [LARGE SCALE GENOMIC DNA]</scope>
    <source>
        <strain evidence="10 11">DSM 11263</strain>
    </source>
</reference>
<dbReference type="Pfam" id="PF13231">
    <property type="entry name" value="PMT_2"/>
    <property type="match status" value="1"/>
</dbReference>
<dbReference type="Proteomes" id="UP000287502">
    <property type="component" value="Chromosome"/>
</dbReference>
<keyword evidence="11" id="KW-1185">Reference proteome</keyword>
<protein>
    <submittedName>
        <fullName evidence="10">Phospholipid carrier-dependent glycosyltransferase</fullName>
    </submittedName>
</protein>
<feature type="transmembrane region" description="Helical" evidence="8">
    <location>
        <begin position="114"/>
        <end position="141"/>
    </location>
</feature>
<dbReference type="InterPro" id="IPR050297">
    <property type="entry name" value="LipidA_mod_glycosyltrf_83"/>
</dbReference>
<evidence type="ECO:0000256" key="5">
    <source>
        <dbReference type="ARBA" id="ARBA00022692"/>
    </source>
</evidence>
<feature type="transmembrane region" description="Helical" evidence="8">
    <location>
        <begin position="161"/>
        <end position="191"/>
    </location>
</feature>
<dbReference type="KEGG" id="gtl:EP073_00045"/>
<feature type="transmembrane region" description="Helical" evidence="8">
    <location>
        <begin position="203"/>
        <end position="222"/>
    </location>
</feature>
<evidence type="ECO:0000256" key="4">
    <source>
        <dbReference type="ARBA" id="ARBA00022679"/>
    </source>
</evidence>